<reference evidence="1 2" key="1">
    <citation type="submission" date="2016-10" db="EMBL/GenBank/DDBJ databases">
        <authorList>
            <person name="de Groot N.N."/>
        </authorList>
    </citation>
    <scope>NUCLEOTIDE SEQUENCE [LARGE SCALE GENOMIC DNA]</scope>
    <source>
        <strain evidence="1 2">DSM 19548</strain>
    </source>
</reference>
<keyword evidence="2" id="KW-1185">Reference proteome</keyword>
<accession>A0A1I1Q8D5</accession>
<proteinExistence type="predicted"/>
<sequence>MTHKTTSTLTAILERERNMLLEGDFAELERIAKQKEGLLSDTAVVSHEPADLAKIRQLSERNEKLLQASLEGVKAARSRLSDIRRASNQLETYTNAGKVRDLAHPRRQVERRA</sequence>
<dbReference type="GO" id="GO:0044780">
    <property type="term" value="P:bacterial-type flagellum assembly"/>
    <property type="evidence" value="ECO:0007669"/>
    <property type="project" value="InterPro"/>
</dbReference>
<organism evidence="1 2">
    <name type="scientific">Tropicimonas isoalkanivorans</name>
    <dbReference type="NCBI Taxonomy" id="441112"/>
    <lineage>
        <taxon>Bacteria</taxon>
        <taxon>Pseudomonadati</taxon>
        <taxon>Pseudomonadota</taxon>
        <taxon>Alphaproteobacteria</taxon>
        <taxon>Rhodobacterales</taxon>
        <taxon>Roseobacteraceae</taxon>
        <taxon>Tropicimonas</taxon>
    </lineage>
</organism>
<dbReference type="InterPro" id="IPR036679">
    <property type="entry name" value="FlgN-like_sf"/>
</dbReference>
<dbReference type="STRING" id="441112.SAMN04488094_1192"/>
<dbReference type="EMBL" id="FOLG01000019">
    <property type="protein sequence ID" value="SFD18374.1"/>
    <property type="molecule type" value="Genomic_DNA"/>
</dbReference>
<dbReference type="Gene3D" id="1.20.58.300">
    <property type="entry name" value="FlgN-like"/>
    <property type="match status" value="1"/>
</dbReference>
<evidence type="ECO:0000313" key="1">
    <source>
        <dbReference type="EMBL" id="SFD18374.1"/>
    </source>
</evidence>
<dbReference type="Proteomes" id="UP000198728">
    <property type="component" value="Unassembled WGS sequence"/>
</dbReference>
<name>A0A1I1Q8D5_9RHOB</name>
<protein>
    <recommendedName>
        <fullName evidence="3">FlgN protein</fullName>
    </recommendedName>
</protein>
<evidence type="ECO:0000313" key="2">
    <source>
        <dbReference type="Proteomes" id="UP000198728"/>
    </source>
</evidence>
<evidence type="ECO:0008006" key="3">
    <source>
        <dbReference type="Google" id="ProtNLM"/>
    </source>
</evidence>
<dbReference type="SUPFAM" id="SSF140566">
    <property type="entry name" value="FlgN-like"/>
    <property type="match status" value="1"/>
</dbReference>
<gene>
    <name evidence="1" type="ORF">SAMN04488094_1192</name>
</gene>
<dbReference type="AlphaFoldDB" id="A0A1I1Q8D5"/>